<proteinExistence type="predicted"/>
<evidence type="ECO:0000313" key="2">
    <source>
        <dbReference type="EMBL" id="SVC60573.1"/>
    </source>
</evidence>
<reference evidence="2" key="1">
    <citation type="submission" date="2018-05" db="EMBL/GenBank/DDBJ databases">
        <authorList>
            <person name="Lanie J.A."/>
            <person name="Ng W.-L."/>
            <person name="Kazmierczak K.M."/>
            <person name="Andrzejewski T.M."/>
            <person name="Davidsen T.M."/>
            <person name="Wayne K.J."/>
            <person name="Tettelin H."/>
            <person name="Glass J.I."/>
            <person name="Rusch D."/>
            <person name="Podicherti R."/>
            <person name="Tsui H.-C.T."/>
            <person name="Winkler M.E."/>
        </authorList>
    </citation>
    <scope>NUCLEOTIDE SEQUENCE</scope>
</reference>
<keyword evidence="1" id="KW-0812">Transmembrane</keyword>
<feature type="non-terminal residue" evidence="2">
    <location>
        <position position="117"/>
    </location>
</feature>
<keyword evidence="1" id="KW-0472">Membrane</keyword>
<protein>
    <submittedName>
        <fullName evidence="2">Uncharacterized protein</fullName>
    </submittedName>
</protein>
<name>A0A382NH68_9ZZZZ</name>
<feature type="transmembrane region" description="Helical" evidence="1">
    <location>
        <begin position="6"/>
        <end position="27"/>
    </location>
</feature>
<dbReference type="AlphaFoldDB" id="A0A382NH68"/>
<dbReference type="EMBL" id="UINC01100481">
    <property type="protein sequence ID" value="SVC60573.1"/>
    <property type="molecule type" value="Genomic_DNA"/>
</dbReference>
<sequence>MVEIYLGSIVIMIIVFSSFFFSGMLVARANADAVAVNTGLECNNNLNAILKSDFIFDEKTSIRLGRSSELDADLFTIQNYFDELDFNKFNLQAYNDCPNFNDYELGKDEIFKDMCRD</sequence>
<accession>A0A382NH68</accession>
<evidence type="ECO:0000256" key="1">
    <source>
        <dbReference type="SAM" id="Phobius"/>
    </source>
</evidence>
<organism evidence="2">
    <name type="scientific">marine metagenome</name>
    <dbReference type="NCBI Taxonomy" id="408172"/>
    <lineage>
        <taxon>unclassified sequences</taxon>
        <taxon>metagenomes</taxon>
        <taxon>ecological metagenomes</taxon>
    </lineage>
</organism>
<gene>
    <name evidence="2" type="ORF">METZ01_LOCUS313427</name>
</gene>
<keyword evidence="1" id="KW-1133">Transmembrane helix</keyword>